<reference evidence="1 2" key="1">
    <citation type="submission" date="2019-06" db="EMBL/GenBank/DDBJ databases">
        <title>WGS assembly of Gossypium darwinii.</title>
        <authorList>
            <person name="Chen Z.J."/>
            <person name="Sreedasyam A."/>
            <person name="Ando A."/>
            <person name="Song Q."/>
            <person name="De L."/>
            <person name="Hulse-Kemp A."/>
            <person name="Ding M."/>
            <person name="Ye W."/>
            <person name="Kirkbride R."/>
            <person name="Jenkins J."/>
            <person name="Plott C."/>
            <person name="Lovell J."/>
            <person name="Lin Y.-M."/>
            <person name="Vaughn R."/>
            <person name="Liu B."/>
            <person name="Li W."/>
            <person name="Simpson S."/>
            <person name="Scheffler B."/>
            <person name="Saski C."/>
            <person name="Grover C."/>
            <person name="Hu G."/>
            <person name="Conover J."/>
            <person name="Carlson J."/>
            <person name="Shu S."/>
            <person name="Boston L."/>
            <person name="Williams M."/>
            <person name="Peterson D."/>
            <person name="Mcgee K."/>
            <person name="Jones D."/>
            <person name="Wendel J."/>
            <person name="Stelly D."/>
            <person name="Grimwood J."/>
            <person name="Schmutz J."/>
        </authorList>
    </citation>
    <scope>NUCLEOTIDE SEQUENCE [LARGE SCALE GENOMIC DNA]</scope>
    <source>
        <strain evidence="1">1808015.09</strain>
    </source>
</reference>
<evidence type="ECO:0000313" key="1">
    <source>
        <dbReference type="EMBL" id="TYG57258.1"/>
    </source>
</evidence>
<dbReference type="AlphaFoldDB" id="A0A5D2BL22"/>
<gene>
    <name evidence="1" type="ORF">ES288_D08G128000v1</name>
</gene>
<accession>A0A5D2BL22</accession>
<sequence length="77" mass="8734">MKHVTTKSSVTEKSGLEGMEIERCSLHQLGYEETTEFNWVNKVTTVDKGGEPQMEVEEPENLVQMQSFYESFSTQGA</sequence>
<keyword evidence="2" id="KW-1185">Reference proteome</keyword>
<dbReference type="EMBL" id="CM017708">
    <property type="protein sequence ID" value="TYG57258.1"/>
    <property type="molecule type" value="Genomic_DNA"/>
</dbReference>
<name>A0A5D2BL22_GOSDA</name>
<organism evidence="1 2">
    <name type="scientific">Gossypium darwinii</name>
    <name type="common">Darwin's cotton</name>
    <name type="synonym">Gossypium barbadense var. darwinii</name>
    <dbReference type="NCBI Taxonomy" id="34276"/>
    <lineage>
        <taxon>Eukaryota</taxon>
        <taxon>Viridiplantae</taxon>
        <taxon>Streptophyta</taxon>
        <taxon>Embryophyta</taxon>
        <taxon>Tracheophyta</taxon>
        <taxon>Spermatophyta</taxon>
        <taxon>Magnoliopsida</taxon>
        <taxon>eudicotyledons</taxon>
        <taxon>Gunneridae</taxon>
        <taxon>Pentapetalae</taxon>
        <taxon>rosids</taxon>
        <taxon>malvids</taxon>
        <taxon>Malvales</taxon>
        <taxon>Malvaceae</taxon>
        <taxon>Malvoideae</taxon>
        <taxon>Gossypium</taxon>
    </lineage>
</organism>
<dbReference type="Proteomes" id="UP000323506">
    <property type="component" value="Chromosome D08"/>
</dbReference>
<protein>
    <submittedName>
        <fullName evidence="1">Uncharacterized protein</fullName>
    </submittedName>
</protein>
<evidence type="ECO:0000313" key="2">
    <source>
        <dbReference type="Proteomes" id="UP000323506"/>
    </source>
</evidence>
<proteinExistence type="predicted"/>